<evidence type="ECO:0000259" key="8">
    <source>
        <dbReference type="Pfam" id="PF00291"/>
    </source>
</evidence>
<dbReference type="GO" id="GO:0019450">
    <property type="term" value="P:L-cysteine catabolic process to pyruvate"/>
    <property type="evidence" value="ECO:0007669"/>
    <property type="project" value="UniProtKB-UniRule"/>
</dbReference>
<dbReference type="InterPro" id="IPR047586">
    <property type="entry name" value="Cds1"/>
</dbReference>
<feature type="modified residue" description="N6-(pyridoxal phosphate)lysine" evidence="7">
    <location>
        <position position="99"/>
    </location>
</feature>
<organism evidence="9 10">
    <name type="scientific">Streptomyces aidingensis</name>
    <dbReference type="NCBI Taxonomy" id="910347"/>
    <lineage>
        <taxon>Bacteria</taxon>
        <taxon>Bacillati</taxon>
        <taxon>Actinomycetota</taxon>
        <taxon>Actinomycetes</taxon>
        <taxon>Kitasatosporales</taxon>
        <taxon>Streptomycetaceae</taxon>
        <taxon>Streptomyces</taxon>
    </lineage>
</organism>
<dbReference type="Proteomes" id="UP000199207">
    <property type="component" value="Unassembled WGS sequence"/>
</dbReference>
<evidence type="ECO:0000256" key="2">
    <source>
        <dbReference type="ARBA" id="ARBA00004496"/>
    </source>
</evidence>
<keyword evidence="5 7" id="KW-0456">Lyase</keyword>
<evidence type="ECO:0000256" key="1">
    <source>
        <dbReference type="ARBA" id="ARBA00001933"/>
    </source>
</evidence>
<comment type="cofactor">
    <cofactor evidence="1 7">
        <name>pyridoxal 5'-phosphate</name>
        <dbReference type="ChEBI" id="CHEBI:597326"/>
    </cofactor>
</comment>
<evidence type="ECO:0000256" key="6">
    <source>
        <dbReference type="ARBA" id="ARBA00055251"/>
    </source>
</evidence>
<dbReference type="EMBL" id="FOLM01000009">
    <property type="protein sequence ID" value="SFD07892.1"/>
    <property type="molecule type" value="Genomic_DNA"/>
</dbReference>
<gene>
    <name evidence="7" type="primary">cds1</name>
    <name evidence="9" type="ORF">SAMN05421773_109122</name>
</gene>
<dbReference type="InterPro" id="IPR001926">
    <property type="entry name" value="TrpB-like_PALP"/>
</dbReference>
<evidence type="ECO:0000256" key="5">
    <source>
        <dbReference type="ARBA" id="ARBA00023239"/>
    </source>
</evidence>
<dbReference type="GO" id="GO:0030170">
    <property type="term" value="F:pyridoxal phosphate binding"/>
    <property type="evidence" value="ECO:0007669"/>
    <property type="project" value="UniProtKB-UniRule"/>
</dbReference>
<evidence type="ECO:0000256" key="3">
    <source>
        <dbReference type="ARBA" id="ARBA00022490"/>
    </source>
</evidence>
<feature type="domain" description="Tryptophan synthase beta chain-like PALP" evidence="8">
    <location>
        <begin position="74"/>
        <end position="361"/>
    </location>
</feature>
<dbReference type="InterPro" id="IPR050214">
    <property type="entry name" value="Cys_Synth/Cystath_Beta-Synth"/>
</dbReference>
<keyword evidence="10" id="KW-1185">Reference proteome</keyword>
<accession>A0A1I1PE25</accession>
<evidence type="ECO:0000256" key="4">
    <source>
        <dbReference type="ARBA" id="ARBA00022898"/>
    </source>
</evidence>
<comment type="function">
    <text evidence="6">A cysteine desulfhydrase that generates hydrogen sulfide, H(2)S. The H(2)S produced by this enzyme stimulates respiration in M.tuberculosis, mediated primarily via cytochrome bd with a lesser contribution from cytochrome bc1/aa3. H(2)S modulates the balance between respiration and glycolysis, and also contributes to redox homeostasis. Probably eliminates toxic levels of Cys (which can induce oxidative stress).</text>
</comment>
<dbReference type="STRING" id="910347.SAMN05421773_109122"/>
<comment type="subcellular location">
    <subcellularLocation>
        <location evidence="2">Cytoplasm</location>
    </subcellularLocation>
</comment>
<keyword evidence="3 7" id="KW-0963">Cytoplasm</keyword>
<dbReference type="GO" id="GO:0016829">
    <property type="term" value="F:lyase activity"/>
    <property type="evidence" value="ECO:0007669"/>
    <property type="project" value="UniProtKB-KW"/>
</dbReference>
<reference evidence="9 10" key="1">
    <citation type="submission" date="2016-10" db="EMBL/GenBank/DDBJ databases">
        <authorList>
            <person name="de Groot N.N."/>
        </authorList>
    </citation>
    <scope>NUCLEOTIDE SEQUENCE [LARGE SCALE GENOMIC DNA]</scope>
    <source>
        <strain evidence="9 10">CGMCC 4.5739</strain>
    </source>
</reference>
<protein>
    <recommendedName>
        <fullName evidence="7">L-cysteine desulfhydrase Cds1</fullName>
        <ecNumber evidence="7">4.4.1.1</ecNumber>
    </recommendedName>
</protein>
<dbReference type="SUPFAM" id="SSF53686">
    <property type="entry name" value="Tryptophan synthase beta subunit-like PLP-dependent enzymes"/>
    <property type="match status" value="1"/>
</dbReference>
<name>A0A1I1PE25_9ACTN</name>
<dbReference type="Pfam" id="PF00291">
    <property type="entry name" value="PALP"/>
    <property type="match status" value="1"/>
</dbReference>
<dbReference type="FunFam" id="3.40.50.1100:FF:000015">
    <property type="entry name" value="Cysteine synthase B"/>
    <property type="match status" value="1"/>
</dbReference>
<dbReference type="PANTHER" id="PTHR10314">
    <property type="entry name" value="CYSTATHIONINE BETA-SYNTHASE"/>
    <property type="match status" value="1"/>
</dbReference>
<dbReference type="GO" id="GO:0005737">
    <property type="term" value="C:cytoplasm"/>
    <property type="evidence" value="ECO:0007669"/>
    <property type="project" value="UniProtKB-SubCell"/>
</dbReference>
<comment type="similarity">
    <text evidence="7">Belongs to the cysteine synthase/cystathionine beta-synthase family. Cds1 subfamily.</text>
</comment>
<comment type="function">
    <text evidence="7">A cysteine desulfhydrase that generates hydrogen sulfide, H(2)S. The H(2)S produced by this enzyme modulates the balance between respiration and glycolysis, and contributes to redox homeostasis. Probably eliminates toxic levels of Cys (which can induce oxidative stress).</text>
</comment>
<evidence type="ECO:0000256" key="7">
    <source>
        <dbReference type="HAMAP-Rule" id="MF_00868"/>
    </source>
</evidence>
<sequence length="401" mass="44144">MPVCCRSHCAASRTRGAAYHHRVSSEIEPSVRAGTMLPTLDVDRSDPEYRAWLREAVRLVQADANRSADTHLLRFPLPPDWEIDLYLKDESTHPTGSLKHRLARSLFLYGLCNGWIRPGRPVIEASSGSTAVSEAYFAALIGLPFIAVMPRSTSREKTRLIEFHGGRCHLVDDPRSVYREAARLAEETGGHYLDQFTYAERATDWRGNNNIAMSIYQQLRLERHPEPAWIVATAGTGGTSATIGRYVRYLQHDTRVCVADPENSCFFDGWVRGDPNATCEGGSRIEGIGRPRMEPSFVPGAIDRMMKVPDAAGVAAARALERAIGRRAGASTGTGLWAALRIVGEMRARGGRGSVVTLICDSGDRYPETYYSDDWLAAEGLDTAPYTAALDTFLATGRWPG</sequence>
<dbReference type="HAMAP" id="MF_00868">
    <property type="entry name" value="Cds1"/>
    <property type="match status" value="1"/>
</dbReference>
<dbReference type="InterPro" id="IPR036052">
    <property type="entry name" value="TrpB-like_PALP_sf"/>
</dbReference>
<dbReference type="Gene3D" id="3.40.50.1100">
    <property type="match status" value="2"/>
</dbReference>
<keyword evidence="4 7" id="KW-0663">Pyridoxal phosphate</keyword>
<dbReference type="AlphaFoldDB" id="A0A1I1PE25"/>
<proteinExistence type="inferred from homology"/>
<evidence type="ECO:0000313" key="9">
    <source>
        <dbReference type="EMBL" id="SFD07892.1"/>
    </source>
</evidence>
<comment type="catalytic activity">
    <reaction evidence="7">
        <text>L-cysteine + H2O = hydrogen sulfide + pyruvate + NH4(+) + H(+)</text>
        <dbReference type="Rhea" id="RHEA:24931"/>
        <dbReference type="ChEBI" id="CHEBI:15361"/>
        <dbReference type="ChEBI" id="CHEBI:15377"/>
        <dbReference type="ChEBI" id="CHEBI:15378"/>
        <dbReference type="ChEBI" id="CHEBI:28938"/>
        <dbReference type="ChEBI" id="CHEBI:29919"/>
        <dbReference type="ChEBI" id="CHEBI:35235"/>
        <dbReference type="EC" id="4.4.1.1"/>
    </reaction>
</comment>
<dbReference type="EC" id="4.4.1.1" evidence="7"/>
<evidence type="ECO:0000313" key="10">
    <source>
        <dbReference type="Proteomes" id="UP000199207"/>
    </source>
</evidence>